<dbReference type="Gene3D" id="2.40.170.20">
    <property type="entry name" value="TonB-dependent receptor, beta-barrel domain"/>
    <property type="match status" value="1"/>
</dbReference>
<comment type="similarity">
    <text evidence="11 12">Belongs to the TonB-dependent receptor family.</text>
</comment>
<dbReference type="InterPro" id="IPR039426">
    <property type="entry name" value="TonB-dep_rcpt-like"/>
</dbReference>
<evidence type="ECO:0000256" key="13">
    <source>
        <dbReference type="SAM" id="SignalP"/>
    </source>
</evidence>
<dbReference type="PANTHER" id="PTHR32552">
    <property type="entry name" value="FERRICHROME IRON RECEPTOR-RELATED"/>
    <property type="match status" value="1"/>
</dbReference>
<evidence type="ECO:0000256" key="6">
    <source>
        <dbReference type="ARBA" id="ARBA00023004"/>
    </source>
</evidence>
<dbReference type="Pfam" id="PF07715">
    <property type="entry name" value="Plug"/>
    <property type="match status" value="1"/>
</dbReference>
<comment type="caution">
    <text evidence="16">The sequence shown here is derived from an EMBL/GenBank/DDBJ whole genome shotgun (WGS) entry which is preliminary data.</text>
</comment>
<dbReference type="InterPro" id="IPR012910">
    <property type="entry name" value="Plug_dom"/>
</dbReference>
<comment type="subcellular location">
    <subcellularLocation>
        <location evidence="1 11">Cell outer membrane</location>
        <topology evidence="1 11">Multi-pass membrane protein</topology>
    </subcellularLocation>
</comment>
<evidence type="ECO:0000256" key="2">
    <source>
        <dbReference type="ARBA" id="ARBA00022448"/>
    </source>
</evidence>
<dbReference type="EMBL" id="JAUFQC010000027">
    <property type="protein sequence ID" value="MDN3612373.1"/>
    <property type="molecule type" value="Genomic_DNA"/>
</dbReference>
<evidence type="ECO:0000256" key="1">
    <source>
        <dbReference type="ARBA" id="ARBA00004571"/>
    </source>
</evidence>
<keyword evidence="17" id="KW-1185">Reference proteome</keyword>
<keyword evidence="6" id="KW-0408">Iron</keyword>
<feature type="domain" description="TonB-dependent receptor plug" evidence="15">
    <location>
        <begin position="46"/>
        <end position="147"/>
    </location>
</feature>
<evidence type="ECO:0000256" key="7">
    <source>
        <dbReference type="ARBA" id="ARBA00023065"/>
    </source>
</evidence>
<protein>
    <submittedName>
        <fullName evidence="16">TonB-dependent receptor</fullName>
    </submittedName>
</protein>
<evidence type="ECO:0000259" key="15">
    <source>
        <dbReference type="Pfam" id="PF07715"/>
    </source>
</evidence>
<feature type="signal peptide" evidence="13">
    <location>
        <begin position="1"/>
        <end position="24"/>
    </location>
</feature>
<evidence type="ECO:0000313" key="16">
    <source>
        <dbReference type="EMBL" id="MDN3612373.1"/>
    </source>
</evidence>
<keyword evidence="3 11" id="KW-1134">Transmembrane beta strand</keyword>
<keyword evidence="4" id="KW-0410">Iron transport</keyword>
<keyword evidence="7" id="KW-0406">Ion transport</keyword>
<dbReference type="PANTHER" id="PTHR32552:SF81">
    <property type="entry name" value="TONB-DEPENDENT OUTER MEMBRANE RECEPTOR"/>
    <property type="match status" value="1"/>
</dbReference>
<gene>
    <name evidence="16" type="ORF">QWZ16_22505</name>
</gene>
<keyword evidence="9 11" id="KW-0472">Membrane</keyword>
<evidence type="ECO:0000256" key="12">
    <source>
        <dbReference type="RuleBase" id="RU003357"/>
    </source>
</evidence>
<dbReference type="RefSeq" id="WP_170883523.1">
    <property type="nucleotide sequence ID" value="NZ_JABEYA020000010.1"/>
</dbReference>
<dbReference type="CDD" id="cd01347">
    <property type="entry name" value="ligand_gated_channel"/>
    <property type="match status" value="1"/>
</dbReference>
<reference evidence="17" key="1">
    <citation type="journal article" date="2019" name="Int. J. Syst. Evol. Microbiol.">
        <title>The Global Catalogue of Microorganisms (GCM) 10K type strain sequencing project: providing services to taxonomists for standard genome sequencing and annotation.</title>
        <authorList>
            <consortium name="The Broad Institute Genomics Platform"/>
            <consortium name="The Broad Institute Genome Sequencing Center for Infectious Disease"/>
            <person name="Wu L."/>
            <person name="Ma J."/>
        </authorList>
    </citation>
    <scope>NUCLEOTIDE SEQUENCE [LARGE SCALE GENOMIC DNA]</scope>
    <source>
        <strain evidence="17">CECT 7398</strain>
    </source>
</reference>
<evidence type="ECO:0000256" key="11">
    <source>
        <dbReference type="PROSITE-ProRule" id="PRU01360"/>
    </source>
</evidence>
<feature type="domain" description="TonB-dependent receptor-like beta-barrel" evidence="14">
    <location>
        <begin position="225"/>
        <end position="620"/>
    </location>
</feature>
<dbReference type="PROSITE" id="PS52016">
    <property type="entry name" value="TONB_DEPENDENT_REC_3"/>
    <property type="match status" value="1"/>
</dbReference>
<keyword evidence="10 11" id="KW-0998">Cell outer membrane</keyword>
<keyword evidence="8 12" id="KW-0798">TonB box</keyword>
<dbReference type="InterPro" id="IPR000531">
    <property type="entry name" value="Beta-barrel_TonB"/>
</dbReference>
<evidence type="ECO:0000259" key="14">
    <source>
        <dbReference type="Pfam" id="PF00593"/>
    </source>
</evidence>
<evidence type="ECO:0000313" key="17">
    <source>
        <dbReference type="Proteomes" id="UP001238540"/>
    </source>
</evidence>
<evidence type="ECO:0000256" key="10">
    <source>
        <dbReference type="ARBA" id="ARBA00023237"/>
    </source>
</evidence>
<dbReference type="InterPro" id="IPR036942">
    <property type="entry name" value="Beta-barrel_TonB_sf"/>
</dbReference>
<keyword evidence="5 11" id="KW-0812">Transmembrane</keyword>
<evidence type="ECO:0000256" key="8">
    <source>
        <dbReference type="ARBA" id="ARBA00023077"/>
    </source>
</evidence>
<name>A0ABT8C0B4_9VIBR</name>
<dbReference type="SUPFAM" id="SSF56935">
    <property type="entry name" value="Porins"/>
    <property type="match status" value="1"/>
</dbReference>
<evidence type="ECO:0000256" key="3">
    <source>
        <dbReference type="ARBA" id="ARBA00022452"/>
    </source>
</evidence>
<feature type="chain" id="PRO_5047099372" evidence="13">
    <location>
        <begin position="25"/>
        <end position="654"/>
    </location>
</feature>
<dbReference type="Pfam" id="PF00593">
    <property type="entry name" value="TonB_dep_Rec_b-barrel"/>
    <property type="match status" value="1"/>
</dbReference>
<organism evidence="16 17">
    <name type="scientific">Vibrio ostreicida</name>
    <dbReference type="NCBI Taxonomy" id="526588"/>
    <lineage>
        <taxon>Bacteria</taxon>
        <taxon>Pseudomonadati</taxon>
        <taxon>Pseudomonadota</taxon>
        <taxon>Gammaproteobacteria</taxon>
        <taxon>Vibrionales</taxon>
        <taxon>Vibrionaceae</taxon>
        <taxon>Vibrio</taxon>
    </lineage>
</organism>
<proteinExistence type="inferred from homology"/>
<keyword evidence="2 11" id="KW-0813">Transport</keyword>
<dbReference type="Proteomes" id="UP001238540">
    <property type="component" value="Unassembled WGS sequence"/>
</dbReference>
<keyword evidence="16" id="KW-0675">Receptor</keyword>
<evidence type="ECO:0000256" key="9">
    <source>
        <dbReference type="ARBA" id="ARBA00023136"/>
    </source>
</evidence>
<accession>A0ABT8C0B4</accession>
<evidence type="ECO:0000256" key="4">
    <source>
        <dbReference type="ARBA" id="ARBA00022496"/>
    </source>
</evidence>
<keyword evidence="13" id="KW-0732">Signal</keyword>
<evidence type="ECO:0000256" key="5">
    <source>
        <dbReference type="ARBA" id="ARBA00022692"/>
    </source>
</evidence>
<sequence length="654" mass="71647">MYRNAPAFSVLAVAAATFSAQTIAEQNYDDVMVVESTKQDIPIGRINSSVMIKTGEELENAGIHEVKDLEKAFPGLVIQTRGNRTYANTTIRGMSSPDFYSPTVSIYVDGILQDSAFATQQLLNVEHVELLRGPQGTLYGGNAQGGIINIVTQKATEQAKGSAEVTYSNLSQQFNGSSAVAISDSAYADVVIRSLKDQGNITHLPSNSDDANDVKEFSGVARFHYLPENDPLTVTLSVSSDNLDSHEEWYLTKEEYNQKATSQPIPELKRVVNAYALNIGYDFGDTQLSSITSYQNRNIDRQYIGGQWVENQNTFSQEIRANTHFSDTLQTLFGVYAESRQFDGNASGATNDIKTNTYALFGQTTYALTETVDLTAGLRASYLSTHSDYSGNTRGTIDGYDQKKSESVLSPATAIGWQLSPDSRLFASLASGYRPGGYSHVPRSSADKNGYDAEKSLNGELGWRSSFADNTMSLSGAFYWIKTKDIQLYTGDPSQGNQVLRNMGEAKSQGLEIDMAYYPTNDLTLTIGGTFGKSTFESGSDYQGNTLIYAPQTTAVAGIEYFLPQSLLDGVSVSSHARYTSKVFFNEANTLSQPAYTIVDLSVRYAVNDNLSLRLFGNNITDRDYQTYAFAMGTSTMSNYGTGREIGLNLKMEW</sequence>